<dbReference type="EMBL" id="WWBZ02000010">
    <property type="protein sequence ID" value="KAF4311399.1"/>
    <property type="molecule type" value="Genomic_DNA"/>
</dbReference>
<comment type="caution">
    <text evidence="2">The sequence shown here is derived from an EMBL/GenBank/DDBJ whole genome shotgun (WGS) entry which is preliminary data.</text>
</comment>
<evidence type="ECO:0000313" key="3">
    <source>
        <dbReference type="Proteomes" id="UP000572817"/>
    </source>
</evidence>
<feature type="region of interest" description="Disordered" evidence="1">
    <location>
        <begin position="1"/>
        <end position="42"/>
    </location>
</feature>
<dbReference type="Proteomes" id="UP000572817">
    <property type="component" value="Unassembled WGS sequence"/>
</dbReference>
<gene>
    <name evidence="2" type="ORF">GTA08_BOTSDO13105</name>
</gene>
<organism evidence="2 3">
    <name type="scientific">Botryosphaeria dothidea</name>
    <dbReference type="NCBI Taxonomy" id="55169"/>
    <lineage>
        <taxon>Eukaryota</taxon>
        <taxon>Fungi</taxon>
        <taxon>Dikarya</taxon>
        <taxon>Ascomycota</taxon>
        <taxon>Pezizomycotina</taxon>
        <taxon>Dothideomycetes</taxon>
        <taxon>Dothideomycetes incertae sedis</taxon>
        <taxon>Botryosphaeriales</taxon>
        <taxon>Botryosphaeriaceae</taxon>
        <taxon>Botryosphaeria</taxon>
    </lineage>
</organism>
<keyword evidence="3" id="KW-1185">Reference proteome</keyword>
<dbReference type="AlphaFoldDB" id="A0A8H4J288"/>
<name>A0A8H4J288_9PEZI</name>
<accession>A0A8H4J288</accession>
<proteinExistence type="predicted"/>
<evidence type="ECO:0000313" key="2">
    <source>
        <dbReference type="EMBL" id="KAF4311399.1"/>
    </source>
</evidence>
<feature type="region of interest" description="Disordered" evidence="1">
    <location>
        <begin position="57"/>
        <end position="129"/>
    </location>
</feature>
<evidence type="ECO:0000256" key="1">
    <source>
        <dbReference type="SAM" id="MobiDB-lite"/>
    </source>
</evidence>
<protein>
    <submittedName>
        <fullName evidence="2">Uncharacterized protein</fullName>
    </submittedName>
</protein>
<sequence length="171" mass="19313">MAIAWNPLMDEPPPAYENIASTSRTFDRRNSGPADGFPDFEPPTVLDQFSHLDSVSRVSRRPVDCSLPNTDSPFPSDISKEFGDVQQAHPQKRKAETRLSDDEDNARRSKRRIRGATAPGESKVADDGTAFKPATRLFAVSERSALSNGPNRRFFDQTQWTYFENALFWFN</sequence>
<reference evidence="2" key="1">
    <citation type="submission" date="2020-04" db="EMBL/GenBank/DDBJ databases">
        <title>Genome Assembly and Annotation of Botryosphaeria dothidea sdau 11-99, a Latent Pathogen of Apple Fruit Ring Rot in China.</title>
        <authorList>
            <person name="Yu C."/>
            <person name="Diao Y."/>
            <person name="Lu Q."/>
            <person name="Zhao J."/>
            <person name="Cui S."/>
            <person name="Peng C."/>
            <person name="He B."/>
            <person name="Liu H."/>
        </authorList>
    </citation>
    <scope>NUCLEOTIDE SEQUENCE [LARGE SCALE GENOMIC DNA]</scope>
    <source>
        <strain evidence="2">Sdau11-99</strain>
    </source>
</reference>